<protein>
    <submittedName>
        <fullName evidence="2">Membrane-bound lytic murein transglycosylase</fullName>
    </submittedName>
</protein>
<dbReference type="OrthoDB" id="6402335at2"/>
<dbReference type="EMBL" id="FUIE01000057">
    <property type="protein sequence ID" value="SJM64890.1"/>
    <property type="molecule type" value="Genomic_DNA"/>
</dbReference>
<evidence type="ECO:0000256" key="1">
    <source>
        <dbReference type="SAM" id="SignalP"/>
    </source>
</evidence>
<organism evidence="2 3">
    <name type="scientific">Brevundimonas diminuta 3F5N</name>
    <dbReference type="NCBI Taxonomy" id="1255603"/>
    <lineage>
        <taxon>Bacteria</taxon>
        <taxon>Pseudomonadati</taxon>
        <taxon>Pseudomonadota</taxon>
        <taxon>Alphaproteobacteria</taxon>
        <taxon>Caulobacterales</taxon>
        <taxon>Caulobacteraceae</taxon>
        <taxon>Brevundimonas</taxon>
    </lineage>
</organism>
<gene>
    <name evidence="2" type="ORF">FM111_10805</name>
</gene>
<evidence type="ECO:0000313" key="3">
    <source>
        <dbReference type="Proteomes" id="UP000195766"/>
    </source>
</evidence>
<feature type="chain" id="PRO_5012164477" evidence="1">
    <location>
        <begin position="22"/>
        <end position="323"/>
    </location>
</feature>
<sequence>MRRLALTITLGLSLLATGATAQSGSSPIQLEDSDVARFWTAYDAVRAETSPEAQKAAFQRLYIDAGTPGLTAFMEAKGYTADTYLQAIRAYPSYWDSVRPRTALAAGALTRLEGHLERFRALYPDLRPAGIYFEVGALRSAGTTQGDKVLLGVEMATGDESVDTSEMPAGLQRFFASYFASKPLENLDLLAVHEVVHTQQRGERPNLLAQAVYEGVADFVAEQVTGRTPDLAYVAYGPAHDEAIKTAFRRDMAGEDFSGWLYNSADNAFGVRDLGYYVGYAITRGYHDRAPDKAAALKAMLELDYSDPAAVQAFVDASGYFAD</sequence>
<proteinExistence type="predicted"/>
<dbReference type="RefSeq" id="WP_087140969.1">
    <property type="nucleotide sequence ID" value="NZ_FUIE01000057.1"/>
</dbReference>
<accession>A0A1R4G9H8</accession>
<reference evidence="2 3" key="1">
    <citation type="submission" date="2017-02" db="EMBL/GenBank/DDBJ databases">
        <authorList>
            <person name="Peterson S.W."/>
        </authorList>
    </citation>
    <scope>NUCLEOTIDE SEQUENCE [LARGE SCALE GENOMIC DNA]</scope>
    <source>
        <strain evidence="2 3">3F5N</strain>
    </source>
</reference>
<dbReference type="Proteomes" id="UP000195766">
    <property type="component" value="Unassembled WGS sequence"/>
</dbReference>
<keyword evidence="1" id="KW-0732">Signal</keyword>
<evidence type="ECO:0000313" key="2">
    <source>
        <dbReference type="EMBL" id="SJM64890.1"/>
    </source>
</evidence>
<name>A0A1R4G9H8_BREDI</name>
<feature type="signal peptide" evidence="1">
    <location>
        <begin position="1"/>
        <end position="21"/>
    </location>
</feature>
<dbReference type="AlphaFoldDB" id="A0A1R4G9H8"/>